<evidence type="ECO:0000313" key="25">
    <source>
        <dbReference type="Proteomes" id="UP000283601"/>
    </source>
</evidence>
<dbReference type="Proteomes" id="UP000285343">
    <property type="component" value="Unassembled WGS sequence"/>
</dbReference>
<dbReference type="PATRIC" id="fig|820.27.peg.2293"/>
<dbReference type="EMBL" id="WCTL01000009">
    <property type="protein sequence ID" value="KAB4236047.1"/>
    <property type="molecule type" value="Genomic_DNA"/>
</dbReference>
<accession>A0A139K5Y0</accession>
<evidence type="ECO:0000313" key="23">
    <source>
        <dbReference type="Proteomes" id="UP000260874"/>
    </source>
</evidence>
<dbReference type="EMBL" id="CZAO01000003">
    <property type="protein sequence ID" value="CUP10402.1"/>
    <property type="molecule type" value="Genomic_DNA"/>
</dbReference>
<evidence type="ECO:0000313" key="12">
    <source>
        <dbReference type="EMBL" id="MDC1878609.1"/>
    </source>
</evidence>
<evidence type="ECO:0000313" key="3">
    <source>
        <dbReference type="EMBL" id="CUP10402.1"/>
    </source>
</evidence>
<organism evidence="5 30">
    <name type="scientific">Bacteroides uniformis</name>
    <dbReference type="NCBI Taxonomy" id="820"/>
    <lineage>
        <taxon>Bacteria</taxon>
        <taxon>Pseudomonadati</taxon>
        <taxon>Bacteroidota</taxon>
        <taxon>Bacteroidia</taxon>
        <taxon>Bacteroidales</taxon>
        <taxon>Bacteroidaceae</taxon>
        <taxon>Bacteroides</taxon>
    </lineage>
</organism>
<dbReference type="Proteomes" id="UP000260874">
    <property type="component" value="Unassembled WGS sequence"/>
</dbReference>
<sequence>MAENRGYMQRYAMLFGTYMGGFWILKFILFPVGLSVPFLLFLFMGLTLCVPFMGYYYARMYRNQVCGGGISFLHAWVFTVFMYMFAALLAAVAHYIYFRFIDHGYVINTCETMVDTLAQSNMPGMDSYIATYQEALETARLLSPIDITLQMISSNVFWGSILAFPTALFVMRRKKDDAPAE</sequence>
<evidence type="ECO:0000313" key="19">
    <source>
        <dbReference type="EMBL" id="RHB72839.1"/>
    </source>
</evidence>
<feature type="transmembrane region" description="Helical" evidence="1">
    <location>
        <begin position="38"/>
        <end position="58"/>
    </location>
</feature>
<evidence type="ECO:0000256" key="1">
    <source>
        <dbReference type="SAM" id="Phobius"/>
    </source>
</evidence>
<evidence type="ECO:0000313" key="30">
    <source>
        <dbReference type="Proteomes" id="UP000434462"/>
    </source>
</evidence>
<dbReference type="InterPro" id="IPR025250">
    <property type="entry name" value="DUF4199"/>
</dbReference>
<feature type="transmembrane region" description="Helical" evidence="1">
    <location>
        <begin position="151"/>
        <end position="171"/>
    </location>
</feature>
<evidence type="ECO:0000313" key="33">
    <source>
        <dbReference type="Proteomes" id="UP000462376"/>
    </source>
</evidence>
<evidence type="ECO:0000313" key="9">
    <source>
        <dbReference type="EMBL" id="KAB4253161.1"/>
    </source>
</evidence>
<proteinExistence type="predicted"/>
<keyword evidence="1" id="KW-1133">Transmembrane helix</keyword>
<dbReference type="EMBL" id="JAQNSB010000039">
    <property type="protein sequence ID" value="MDC1856920.1"/>
    <property type="molecule type" value="Genomic_DNA"/>
</dbReference>
<dbReference type="Proteomes" id="UP001215818">
    <property type="component" value="Unassembled WGS sequence"/>
</dbReference>
<evidence type="ECO:0000313" key="28">
    <source>
        <dbReference type="Proteomes" id="UP000285343"/>
    </source>
</evidence>
<dbReference type="Proteomes" id="UP000095419">
    <property type="component" value="Unassembled WGS sequence"/>
</dbReference>
<reference evidence="10 36" key="4">
    <citation type="submission" date="2022-10" db="EMBL/GenBank/DDBJ databases">
        <title>Human gut microbiome strain richness.</title>
        <authorList>
            <person name="Chen-Liaw A."/>
        </authorList>
    </citation>
    <scope>NUCLEOTIDE SEQUENCE [LARGE SCALE GENOMIC DNA]</scope>
    <source>
        <strain evidence="13">1001713st1_F9_1001713B170221_170320</strain>
        <strain evidence="12">1001713st2_A4_1001713B170214_170313</strain>
        <strain evidence="11">BSD2780061687st1_G10_BSD2780061687b_171204</strain>
        <strain evidence="10 36">D53st1_B1_D53t1_180928</strain>
    </source>
</reference>
<feature type="transmembrane region" description="Helical" evidence="1">
    <location>
        <begin position="12"/>
        <end position="32"/>
    </location>
</feature>
<evidence type="ECO:0000313" key="17">
    <source>
        <dbReference type="EMBL" id="RGV36140.1"/>
    </source>
</evidence>
<gene>
    <name evidence="20" type="ORF">DW758_08200</name>
    <name evidence="19" type="ORF">DW873_10885</name>
    <name evidence="18" type="ORF">DW988_12400</name>
    <name evidence="17" type="ORF">DWW14_21185</name>
    <name evidence="16" type="ORF">DWW83_06760</name>
    <name evidence="15" type="ORF">DXC07_18890</name>
    <name evidence="14" type="ORF">DXC91_07880</name>
    <name evidence="2" type="ORF">ERS417307_01885</name>
    <name evidence="3" type="ORF">ERS852510_00839</name>
    <name evidence="8" type="ORF">GAP47_11400</name>
    <name evidence="9" type="ORF">GAP48_11855</name>
    <name evidence="7" type="ORF">GAP55_06220</name>
    <name evidence="4" type="ORF">GAQ70_06630</name>
    <name evidence="5" type="ORF">GAQ72_11755</name>
    <name evidence="6" type="ORF">GAQ75_11910</name>
    <name evidence="10" type="ORF">POY73_00955</name>
    <name evidence="13" type="ORF">POZ10_15135</name>
    <name evidence="11" type="ORF">POZ22_19370</name>
    <name evidence="12" type="ORF">POZ24_01075</name>
</gene>
<dbReference type="STRING" id="820.ERS852554_02599"/>
<evidence type="ECO:0000313" key="16">
    <source>
        <dbReference type="EMBL" id="RGU40261.1"/>
    </source>
</evidence>
<dbReference type="Proteomes" id="UP000286114">
    <property type="component" value="Unassembled WGS sequence"/>
</dbReference>
<dbReference type="EMBL" id="JAQNRK010000001">
    <property type="protein sequence ID" value="MDC1792703.1"/>
    <property type="molecule type" value="Genomic_DNA"/>
</dbReference>
<dbReference type="EMBL" id="JAQNSG010000001">
    <property type="protein sequence ID" value="MDC1878609.1"/>
    <property type="molecule type" value="Genomic_DNA"/>
</dbReference>
<dbReference type="Proteomes" id="UP000466952">
    <property type="component" value="Unassembled WGS sequence"/>
</dbReference>
<dbReference type="EMBL" id="QSTL01000024">
    <property type="protein sequence ID" value="RGM51928.1"/>
    <property type="molecule type" value="Genomic_DNA"/>
</dbReference>
<evidence type="ECO:0000313" key="35">
    <source>
        <dbReference type="Proteomes" id="UP000487989"/>
    </source>
</evidence>
<dbReference type="EMBL" id="QSEE01000012">
    <property type="protein sequence ID" value="RGZ47728.1"/>
    <property type="molecule type" value="Genomic_DNA"/>
</dbReference>
<evidence type="ECO:0000313" key="31">
    <source>
        <dbReference type="Proteomes" id="UP000438773"/>
    </source>
</evidence>
<evidence type="ECO:0000313" key="32">
    <source>
        <dbReference type="Proteomes" id="UP000441711"/>
    </source>
</evidence>
<dbReference type="EMBL" id="CYZF01000005">
    <property type="protein sequence ID" value="CUO55517.1"/>
    <property type="molecule type" value="Genomic_DNA"/>
</dbReference>
<reference evidence="21 22" key="1">
    <citation type="submission" date="2015-09" db="EMBL/GenBank/DDBJ databases">
        <authorList>
            <consortium name="Pathogen Informatics"/>
        </authorList>
    </citation>
    <scope>NUCLEOTIDE SEQUENCE [LARGE SCALE GENOMIC DNA]</scope>
    <source>
        <strain evidence="2 21">2789STDY5608791</strain>
        <strain evidence="3 22">2789STDY5834898</strain>
    </source>
</reference>
<evidence type="ECO:0000313" key="7">
    <source>
        <dbReference type="EMBL" id="KAB4214241.1"/>
    </source>
</evidence>
<dbReference type="Proteomes" id="UP000283601">
    <property type="component" value="Unassembled WGS sequence"/>
</dbReference>
<evidence type="ECO:0000313" key="22">
    <source>
        <dbReference type="Proteomes" id="UP000095766"/>
    </source>
</evidence>
<evidence type="ECO:0000313" key="8">
    <source>
        <dbReference type="EMBL" id="KAB4236047.1"/>
    </source>
</evidence>
<evidence type="ECO:0000313" key="27">
    <source>
        <dbReference type="Proteomes" id="UP000284022"/>
    </source>
</evidence>
<evidence type="ECO:0000313" key="10">
    <source>
        <dbReference type="EMBL" id="MDC1792703.1"/>
    </source>
</evidence>
<evidence type="ECO:0000313" key="20">
    <source>
        <dbReference type="EMBL" id="RHE24179.1"/>
    </source>
</evidence>
<evidence type="ECO:0000313" key="15">
    <source>
        <dbReference type="EMBL" id="RGM51928.1"/>
    </source>
</evidence>
<keyword evidence="1 2" id="KW-0812">Transmembrane</keyword>
<dbReference type="EMBL" id="QSHA01000007">
    <property type="protein sequence ID" value="RHB72839.1"/>
    <property type="molecule type" value="Genomic_DNA"/>
</dbReference>
<dbReference type="Proteomes" id="UP000438773">
    <property type="component" value="Unassembled WGS sequence"/>
</dbReference>
<evidence type="ECO:0000313" key="5">
    <source>
        <dbReference type="EMBL" id="KAB4115566.1"/>
    </source>
</evidence>
<dbReference type="Proteomes" id="UP000095766">
    <property type="component" value="Unassembled WGS sequence"/>
</dbReference>
<dbReference type="EMBL" id="QSJZ01000004">
    <property type="protein sequence ID" value="RHE24179.1"/>
    <property type="molecule type" value="Genomic_DNA"/>
</dbReference>
<dbReference type="Proteomes" id="UP000487989">
    <property type="component" value="Unassembled WGS sequence"/>
</dbReference>
<dbReference type="Proteomes" id="UP000284022">
    <property type="component" value="Unassembled WGS sequence"/>
</dbReference>
<evidence type="ECO:0000313" key="18">
    <source>
        <dbReference type="EMBL" id="RGZ47728.1"/>
    </source>
</evidence>
<dbReference type="AlphaFoldDB" id="A0A139K5Y0"/>
<dbReference type="Proteomes" id="UP001222603">
    <property type="component" value="Unassembled WGS sequence"/>
</dbReference>
<feature type="transmembrane region" description="Helical" evidence="1">
    <location>
        <begin position="70"/>
        <end position="97"/>
    </location>
</feature>
<dbReference type="Proteomes" id="UP000283684">
    <property type="component" value="Unassembled WGS sequence"/>
</dbReference>
<evidence type="ECO:0000313" key="36">
    <source>
        <dbReference type="Proteomes" id="UP001215818"/>
    </source>
</evidence>
<dbReference type="EMBL" id="WCUP01000004">
    <property type="protein sequence ID" value="KAB4110252.1"/>
    <property type="molecule type" value="Genomic_DNA"/>
</dbReference>
<evidence type="ECO:0000313" key="29">
    <source>
        <dbReference type="Proteomes" id="UP000286114"/>
    </source>
</evidence>
<dbReference type="EMBL" id="WCTJ01000017">
    <property type="protein sequence ID" value="KAB4253161.1"/>
    <property type="molecule type" value="Genomic_DNA"/>
</dbReference>
<keyword evidence="1" id="KW-0472">Membrane</keyword>
<evidence type="ECO:0000313" key="26">
    <source>
        <dbReference type="Proteomes" id="UP000283684"/>
    </source>
</evidence>
<dbReference type="EMBL" id="WCUQ01000006">
    <property type="protein sequence ID" value="KAB4124309.1"/>
    <property type="molecule type" value="Genomic_DNA"/>
</dbReference>
<evidence type="ECO:0000313" key="11">
    <source>
        <dbReference type="EMBL" id="MDC1856920.1"/>
    </source>
</evidence>
<protein>
    <submittedName>
        <fullName evidence="5">DUF4199 domain-containing protein</fullName>
    </submittedName>
    <submittedName>
        <fullName evidence="2">Putative transmembrane protein</fullName>
    </submittedName>
</protein>
<dbReference type="Proteomes" id="UP000462376">
    <property type="component" value="Unassembled WGS sequence"/>
</dbReference>
<name>A0A139K5Y0_BACUN</name>
<evidence type="ECO:0000313" key="6">
    <source>
        <dbReference type="EMBL" id="KAB4124309.1"/>
    </source>
</evidence>
<dbReference type="EMBL" id="WCTR01000004">
    <property type="protein sequence ID" value="KAB4214241.1"/>
    <property type="molecule type" value="Genomic_DNA"/>
</dbReference>
<dbReference type="Pfam" id="PF13858">
    <property type="entry name" value="DUF4199"/>
    <property type="match status" value="1"/>
</dbReference>
<reference evidence="30 31" key="3">
    <citation type="journal article" date="2019" name="Nat. Med.">
        <title>A library of human gut bacterial isolates paired with longitudinal multiomics data enables mechanistic microbiome research.</title>
        <authorList>
            <person name="Poyet M."/>
            <person name="Groussin M."/>
            <person name="Gibbons S.M."/>
            <person name="Avila-Pacheco J."/>
            <person name="Jiang X."/>
            <person name="Kearney S.M."/>
            <person name="Perrotta A.R."/>
            <person name="Berdy B."/>
            <person name="Zhao S."/>
            <person name="Lieberman T.D."/>
            <person name="Swanson P.K."/>
            <person name="Smith M."/>
            <person name="Roesemann S."/>
            <person name="Alexander J.E."/>
            <person name="Rich S.A."/>
            <person name="Livny J."/>
            <person name="Vlamakis H."/>
            <person name="Clish C."/>
            <person name="Bullock K."/>
            <person name="Deik A."/>
            <person name="Scott J."/>
            <person name="Pierce K.A."/>
            <person name="Xavier R.J."/>
            <person name="Alm E.J."/>
        </authorList>
    </citation>
    <scope>NUCLEOTIDE SEQUENCE [LARGE SCALE GENOMIC DNA]</scope>
    <source>
        <strain evidence="7 34">BIOML-A11</strain>
        <strain evidence="9 35">BIOML-A3</strain>
        <strain evidence="4 32">BIOML-A36</strain>
        <strain evidence="6 31">BIOML-A37</strain>
        <strain evidence="5 30">BIOML-A38</strain>
        <strain evidence="8 33">BIOML-A5</strain>
    </source>
</reference>
<dbReference type="Proteomes" id="UP001214113">
    <property type="component" value="Unassembled WGS sequence"/>
</dbReference>
<dbReference type="Proteomes" id="UP000441711">
    <property type="component" value="Unassembled WGS sequence"/>
</dbReference>
<dbReference type="Proteomes" id="UP000434462">
    <property type="component" value="Unassembled WGS sequence"/>
</dbReference>
<dbReference type="RefSeq" id="WP_005835919.1">
    <property type="nucleotide sequence ID" value="NZ_BAABXG010000001.1"/>
</dbReference>
<dbReference type="EMBL" id="JAQNSI010000431">
    <property type="protein sequence ID" value="MDC1901950.1"/>
    <property type="molecule type" value="Genomic_DNA"/>
</dbReference>
<evidence type="ECO:0000313" key="24">
    <source>
        <dbReference type="Proteomes" id="UP000261295"/>
    </source>
</evidence>
<dbReference type="Proteomes" id="UP001213309">
    <property type="component" value="Unassembled WGS sequence"/>
</dbReference>
<reference evidence="23 24" key="2">
    <citation type="submission" date="2018-08" db="EMBL/GenBank/DDBJ databases">
        <title>A genome reference for cultivated species of the human gut microbiota.</title>
        <authorList>
            <person name="Zou Y."/>
            <person name="Xue W."/>
            <person name="Luo G."/>
        </authorList>
    </citation>
    <scope>NUCLEOTIDE SEQUENCE [LARGE SCALE GENOMIC DNA]</scope>
    <source>
        <strain evidence="17 28">AF14-42</strain>
        <strain evidence="16 27">AF17-20</strain>
        <strain evidence="20 25">AM29-12AC</strain>
        <strain evidence="19 29">AM39-1</strain>
        <strain evidence="18 26">AM50-4</strain>
        <strain evidence="15 24">OM07-9</strain>
        <strain evidence="14 23">TF09-22</strain>
    </source>
</reference>
<dbReference type="EMBL" id="WCUR01000037">
    <property type="protein sequence ID" value="KAB4115566.1"/>
    <property type="molecule type" value="Genomic_DNA"/>
</dbReference>
<evidence type="ECO:0000313" key="14">
    <source>
        <dbReference type="EMBL" id="RGK86604.1"/>
    </source>
</evidence>
<dbReference type="EMBL" id="QRZC01000041">
    <property type="protein sequence ID" value="RGV36140.1"/>
    <property type="molecule type" value="Genomic_DNA"/>
</dbReference>
<evidence type="ECO:0000313" key="2">
    <source>
        <dbReference type="EMBL" id="CUO55517.1"/>
    </source>
</evidence>
<evidence type="ECO:0000313" key="34">
    <source>
        <dbReference type="Proteomes" id="UP000466952"/>
    </source>
</evidence>
<dbReference type="EMBL" id="QSRB01000005">
    <property type="protein sequence ID" value="RGK86604.1"/>
    <property type="molecule type" value="Genomic_DNA"/>
</dbReference>
<evidence type="ECO:0000313" key="13">
    <source>
        <dbReference type="EMBL" id="MDC1901950.1"/>
    </source>
</evidence>
<evidence type="ECO:0000313" key="21">
    <source>
        <dbReference type="Proteomes" id="UP000095419"/>
    </source>
</evidence>
<dbReference type="EMBL" id="QRXV01000005">
    <property type="protein sequence ID" value="RGU40261.1"/>
    <property type="molecule type" value="Genomic_DNA"/>
</dbReference>
<evidence type="ECO:0000313" key="4">
    <source>
        <dbReference type="EMBL" id="KAB4110252.1"/>
    </source>
</evidence>
<dbReference type="Proteomes" id="UP000261295">
    <property type="component" value="Unassembled WGS sequence"/>
</dbReference>